<feature type="non-terminal residue" evidence="2">
    <location>
        <position position="1"/>
    </location>
</feature>
<comment type="caution">
    <text evidence="2">The sequence shown here is derived from an EMBL/GenBank/DDBJ whole genome shotgun (WGS) entry which is preliminary data.</text>
</comment>
<evidence type="ECO:0000313" key="3">
    <source>
        <dbReference type="Proteomes" id="UP000257109"/>
    </source>
</evidence>
<evidence type="ECO:0000259" key="1">
    <source>
        <dbReference type="Pfam" id="PF13456"/>
    </source>
</evidence>
<dbReference type="PANTHER" id="PTHR48475:SF1">
    <property type="entry name" value="RNASE H TYPE-1 DOMAIN-CONTAINING PROTEIN"/>
    <property type="match status" value="1"/>
</dbReference>
<sequence length="202" mass="23616">MAKSDEWKVWFDRASNLLGNGIEAILASLEGQYFPFLARLGFDYTNNMVEYEAYTMGITMAIEHQLKMLKIFGDLMLVIYQLRRELEKRDAKFIPYHNHIMEISERFGKIPFHYYHGIKEYLKKGAYPLGAPENNKRTLRRLATGFFLSGAILYKRSTDLTLLYYIADEEAKEIMKEVHEEAFGTHTNSHALAHKILRVGYY</sequence>
<dbReference type="Proteomes" id="UP000257109">
    <property type="component" value="Unassembled WGS sequence"/>
</dbReference>
<dbReference type="InterPro" id="IPR036397">
    <property type="entry name" value="RNaseH_sf"/>
</dbReference>
<organism evidence="2 3">
    <name type="scientific">Mucuna pruriens</name>
    <name type="common">Velvet bean</name>
    <name type="synonym">Dolichos pruriens</name>
    <dbReference type="NCBI Taxonomy" id="157652"/>
    <lineage>
        <taxon>Eukaryota</taxon>
        <taxon>Viridiplantae</taxon>
        <taxon>Streptophyta</taxon>
        <taxon>Embryophyta</taxon>
        <taxon>Tracheophyta</taxon>
        <taxon>Spermatophyta</taxon>
        <taxon>Magnoliopsida</taxon>
        <taxon>eudicotyledons</taxon>
        <taxon>Gunneridae</taxon>
        <taxon>Pentapetalae</taxon>
        <taxon>rosids</taxon>
        <taxon>fabids</taxon>
        <taxon>Fabales</taxon>
        <taxon>Fabaceae</taxon>
        <taxon>Papilionoideae</taxon>
        <taxon>50 kb inversion clade</taxon>
        <taxon>NPAAA clade</taxon>
        <taxon>indigoferoid/millettioid clade</taxon>
        <taxon>Phaseoleae</taxon>
        <taxon>Mucuna</taxon>
    </lineage>
</organism>
<dbReference type="InterPro" id="IPR002156">
    <property type="entry name" value="RNaseH_domain"/>
</dbReference>
<reference evidence="2" key="1">
    <citation type="submission" date="2018-05" db="EMBL/GenBank/DDBJ databases">
        <title>Draft genome of Mucuna pruriens seed.</title>
        <authorList>
            <person name="Nnadi N.E."/>
            <person name="Vos R."/>
            <person name="Hasami M.H."/>
            <person name="Devisetty U.K."/>
            <person name="Aguiy J.C."/>
        </authorList>
    </citation>
    <scope>NUCLEOTIDE SEQUENCE [LARGE SCALE GENOMIC DNA]</scope>
    <source>
        <strain evidence="2">JCA_2017</strain>
    </source>
</reference>
<dbReference type="Pfam" id="PF13456">
    <property type="entry name" value="RVT_3"/>
    <property type="match status" value="1"/>
</dbReference>
<dbReference type="SUPFAM" id="SSF53098">
    <property type="entry name" value="Ribonuclease H-like"/>
    <property type="match status" value="1"/>
</dbReference>
<proteinExistence type="predicted"/>
<dbReference type="InterPro" id="IPR012337">
    <property type="entry name" value="RNaseH-like_sf"/>
</dbReference>
<accession>A0A371FL56</accession>
<dbReference type="Gene3D" id="3.30.420.10">
    <property type="entry name" value="Ribonuclease H-like superfamily/Ribonuclease H"/>
    <property type="match status" value="1"/>
</dbReference>
<dbReference type="AlphaFoldDB" id="A0A371FL56"/>
<dbReference type="GO" id="GO:0004523">
    <property type="term" value="F:RNA-DNA hybrid ribonuclease activity"/>
    <property type="evidence" value="ECO:0007669"/>
    <property type="project" value="InterPro"/>
</dbReference>
<dbReference type="EMBL" id="QJKJ01008678">
    <property type="protein sequence ID" value="RDX78981.1"/>
    <property type="molecule type" value="Genomic_DNA"/>
</dbReference>
<dbReference type="PANTHER" id="PTHR48475">
    <property type="entry name" value="RIBONUCLEASE H"/>
    <property type="match status" value="1"/>
</dbReference>
<feature type="domain" description="RNase H type-1" evidence="1">
    <location>
        <begin position="39"/>
        <end position="114"/>
    </location>
</feature>
<keyword evidence="3" id="KW-1185">Reference proteome</keyword>
<gene>
    <name evidence="2" type="ORF">CR513_40662</name>
</gene>
<dbReference type="GO" id="GO:0003676">
    <property type="term" value="F:nucleic acid binding"/>
    <property type="evidence" value="ECO:0007669"/>
    <property type="project" value="InterPro"/>
</dbReference>
<protein>
    <recommendedName>
        <fullName evidence="1">RNase H type-1 domain-containing protein</fullName>
    </recommendedName>
</protein>
<evidence type="ECO:0000313" key="2">
    <source>
        <dbReference type="EMBL" id="RDX78981.1"/>
    </source>
</evidence>
<dbReference type="OrthoDB" id="1300544at2759"/>
<name>A0A371FL56_MUCPR</name>